<dbReference type="GO" id="GO:0009847">
    <property type="term" value="P:spore germination"/>
    <property type="evidence" value="ECO:0007669"/>
    <property type="project" value="InterPro"/>
</dbReference>
<comment type="similarity">
    <text evidence="2">Belongs to the amino acid-polyamine-organocation (APC) superfamily. Spore germination protein (SGP) (TC 2.A.3.9) family.</text>
</comment>
<dbReference type="Proteomes" id="UP000293142">
    <property type="component" value="Unassembled WGS sequence"/>
</dbReference>
<gene>
    <name evidence="10" type="ORF">EYB31_14450</name>
</gene>
<evidence type="ECO:0000256" key="2">
    <source>
        <dbReference type="ARBA" id="ARBA00007998"/>
    </source>
</evidence>
<evidence type="ECO:0000256" key="6">
    <source>
        <dbReference type="ARBA" id="ARBA00022989"/>
    </source>
</evidence>
<evidence type="ECO:0000256" key="8">
    <source>
        <dbReference type="SAM" id="MobiDB-lite"/>
    </source>
</evidence>
<protein>
    <submittedName>
        <fullName evidence="10">Spore gernimation protein</fullName>
    </submittedName>
</protein>
<feature type="transmembrane region" description="Helical" evidence="9">
    <location>
        <begin position="274"/>
        <end position="293"/>
    </location>
</feature>
<feature type="transmembrane region" description="Helical" evidence="9">
    <location>
        <begin position="305"/>
        <end position="322"/>
    </location>
</feature>
<feature type="compositionally biased region" description="Polar residues" evidence="8">
    <location>
        <begin position="367"/>
        <end position="388"/>
    </location>
</feature>
<accession>A0A4Q9DQJ1</accession>
<evidence type="ECO:0000256" key="3">
    <source>
        <dbReference type="ARBA" id="ARBA00022448"/>
    </source>
</evidence>
<feature type="transmembrane region" description="Helical" evidence="9">
    <location>
        <begin position="41"/>
        <end position="62"/>
    </location>
</feature>
<proteinExistence type="inferred from homology"/>
<feature type="region of interest" description="Disordered" evidence="8">
    <location>
        <begin position="367"/>
        <end position="407"/>
    </location>
</feature>
<feature type="transmembrane region" description="Helical" evidence="9">
    <location>
        <begin position="184"/>
        <end position="204"/>
    </location>
</feature>
<evidence type="ECO:0000313" key="10">
    <source>
        <dbReference type="EMBL" id="TBL78688.1"/>
    </source>
</evidence>
<dbReference type="Pfam" id="PF03845">
    <property type="entry name" value="Spore_permease"/>
    <property type="match status" value="1"/>
</dbReference>
<evidence type="ECO:0000313" key="11">
    <source>
        <dbReference type="Proteomes" id="UP000293142"/>
    </source>
</evidence>
<name>A0A4Q9DQJ1_9BACL</name>
<comment type="caution">
    <text evidence="10">The sequence shown here is derived from an EMBL/GenBank/DDBJ whole genome shotgun (WGS) entry which is preliminary data.</text>
</comment>
<keyword evidence="3" id="KW-0813">Transport</keyword>
<feature type="transmembrane region" description="Helical" evidence="9">
    <location>
        <begin position="12"/>
        <end position="29"/>
    </location>
</feature>
<keyword evidence="7 9" id="KW-0472">Membrane</keyword>
<feature type="transmembrane region" description="Helical" evidence="9">
    <location>
        <begin position="147"/>
        <end position="164"/>
    </location>
</feature>
<evidence type="ECO:0000256" key="7">
    <source>
        <dbReference type="ARBA" id="ARBA00023136"/>
    </source>
</evidence>
<dbReference type="PANTHER" id="PTHR34975:SF2">
    <property type="entry name" value="SPORE GERMINATION PROTEIN A2"/>
    <property type="match status" value="1"/>
</dbReference>
<dbReference type="GO" id="GO:0016020">
    <property type="term" value="C:membrane"/>
    <property type="evidence" value="ECO:0007669"/>
    <property type="project" value="UniProtKB-SubCell"/>
</dbReference>
<feature type="transmembrane region" description="Helical" evidence="9">
    <location>
        <begin position="216"/>
        <end position="239"/>
    </location>
</feature>
<evidence type="ECO:0000256" key="9">
    <source>
        <dbReference type="SAM" id="Phobius"/>
    </source>
</evidence>
<keyword evidence="5 9" id="KW-0812">Transmembrane</keyword>
<evidence type="ECO:0000256" key="5">
    <source>
        <dbReference type="ARBA" id="ARBA00022692"/>
    </source>
</evidence>
<dbReference type="InterPro" id="IPR004761">
    <property type="entry name" value="Spore_GerAB"/>
</dbReference>
<reference evidence="10 11" key="1">
    <citation type="submission" date="2019-02" db="EMBL/GenBank/DDBJ databases">
        <title>Paenibacillus sp. nov., isolated from surface-sterilized tissue of Thalictrum simplex L.</title>
        <authorList>
            <person name="Tuo L."/>
        </authorList>
    </citation>
    <scope>NUCLEOTIDE SEQUENCE [LARGE SCALE GENOMIC DNA]</scope>
    <source>
        <strain evidence="10 11">N2SHLJ1</strain>
    </source>
</reference>
<sequence length="490" mass="53819">MVDSKQIINHRQICWLIGALVTGGGPLLIQRDLFMLSRMDAWFSFTLPILYTVLMSFVLYRLNIAFPGKNFFEIAKLLTGKVIGSIINLLIVIHLTLVMMRDLRSLAQFISFLLPSTPKEILILLFIMVMMYFGTTSIEVIARVNDIFYPIFLAIIVLLPILLANEIDIGLLLPTLTTPGPAILSSNLLSTGWFADAILISAFLNASSNGDQLRASFRHGVIISALVLTIFTLMVIMVFGSDMPANMVYPNLSLVQQINITDFMDRMDLIVTSVWFPIIACKIIVTFLALLTVISSFTGNRDYRFFNKPVALFLCVASIVSFKNITELFNFANYSLPIAIFLFQVPLMLVMYILTMIHIKKSAPDQARTSQAGSPGNANSPPSQGEQTSSRSNGSNQPPPSGSGDGISAEQRVPLGNMLDKMSFRRLSVLTVALAVCLIILVIVGITCHTRNSAVGIACALGYGACILLLLAVSYIEVMKARKLETKNGA</sequence>
<dbReference type="PANTHER" id="PTHR34975">
    <property type="entry name" value="SPORE GERMINATION PROTEIN A2"/>
    <property type="match status" value="1"/>
</dbReference>
<keyword evidence="11" id="KW-1185">Reference proteome</keyword>
<keyword evidence="4" id="KW-0309">Germination</keyword>
<dbReference type="AlphaFoldDB" id="A0A4Q9DQJ1"/>
<dbReference type="OrthoDB" id="2829675at2"/>
<evidence type="ECO:0000256" key="1">
    <source>
        <dbReference type="ARBA" id="ARBA00004141"/>
    </source>
</evidence>
<organism evidence="10 11">
    <name type="scientific">Paenibacillus thalictri</name>
    <dbReference type="NCBI Taxonomy" id="2527873"/>
    <lineage>
        <taxon>Bacteria</taxon>
        <taxon>Bacillati</taxon>
        <taxon>Bacillota</taxon>
        <taxon>Bacilli</taxon>
        <taxon>Bacillales</taxon>
        <taxon>Paenibacillaceae</taxon>
        <taxon>Paenibacillus</taxon>
    </lineage>
</organism>
<dbReference type="EMBL" id="SIRE01000009">
    <property type="protein sequence ID" value="TBL78688.1"/>
    <property type="molecule type" value="Genomic_DNA"/>
</dbReference>
<dbReference type="NCBIfam" id="TIGR00912">
    <property type="entry name" value="2A0309"/>
    <property type="match status" value="1"/>
</dbReference>
<feature type="transmembrane region" description="Helical" evidence="9">
    <location>
        <begin position="334"/>
        <end position="354"/>
    </location>
</feature>
<feature type="transmembrane region" description="Helical" evidence="9">
    <location>
        <begin position="427"/>
        <end position="447"/>
    </location>
</feature>
<evidence type="ECO:0000256" key="4">
    <source>
        <dbReference type="ARBA" id="ARBA00022544"/>
    </source>
</evidence>
<keyword evidence="6 9" id="KW-1133">Transmembrane helix</keyword>
<feature type="transmembrane region" description="Helical" evidence="9">
    <location>
        <begin position="453"/>
        <end position="476"/>
    </location>
</feature>
<comment type="subcellular location">
    <subcellularLocation>
        <location evidence="1">Membrane</location>
        <topology evidence="1">Multi-pass membrane protein</topology>
    </subcellularLocation>
</comment>
<feature type="transmembrane region" description="Helical" evidence="9">
    <location>
        <begin position="82"/>
        <end position="101"/>
    </location>
</feature>
<feature type="transmembrane region" description="Helical" evidence="9">
    <location>
        <begin position="121"/>
        <end position="140"/>
    </location>
</feature>